<dbReference type="EC" id="3.2.1.17" evidence="2"/>
<dbReference type="GO" id="GO:0003796">
    <property type="term" value="F:lysozyme activity"/>
    <property type="evidence" value="ECO:0007669"/>
    <property type="project" value="UniProtKB-EC"/>
</dbReference>
<feature type="disulfide bond" evidence="7">
    <location>
        <begin position="30"/>
        <end position="36"/>
    </location>
</feature>
<keyword evidence="11" id="KW-1185">Reference proteome</keyword>
<organism evidence="9">
    <name type="scientific">Anopheles darlingi</name>
    <name type="common">Mosquito</name>
    <dbReference type="NCBI Taxonomy" id="43151"/>
    <lineage>
        <taxon>Eukaryota</taxon>
        <taxon>Metazoa</taxon>
        <taxon>Ecdysozoa</taxon>
        <taxon>Arthropoda</taxon>
        <taxon>Hexapoda</taxon>
        <taxon>Insecta</taxon>
        <taxon>Pterygota</taxon>
        <taxon>Neoptera</taxon>
        <taxon>Endopterygota</taxon>
        <taxon>Diptera</taxon>
        <taxon>Nematocera</taxon>
        <taxon>Culicoidea</taxon>
        <taxon>Culicidae</taxon>
        <taxon>Anophelinae</taxon>
        <taxon>Anopheles</taxon>
    </lineage>
</organism>
<feature type="chain" id="PRO_5011953929" description="lysozyme" evidence="8">
    <location>
        <begin position="16"/>
        <end position="130"/>
    </location>
</feature>
<keyword evidence="8" id="KW-0732">Signal</keyword>
<name>W5JKB5_ANODA</name>
<keyword evidence="7" id="KW-1015">Disulfide bond</keyword>
<dbReference type="STRING" id="43151.W5JKB5"/>
<keyword evidence="5" id="KW-0378">Hydrolase</keyword>
<keyword evidence="6" id="KW-0326">Glycosidase</keyword>
<feature type="disulfide bond" evidence="7">
    <location>
        <begin position="63"/>
        <end position="69"/>
    </location>
</feature>
<feature type="disulfide bond" evidence="7">
    <location>
        <begin position="25"/>
        <end position="93"/>
    </location>
</feature>
<evidence type="ECO:0000256" key="5">
    <source>
        <dbReference type="ARBA" id="ARBA00022801"/>
    </source>
</evidence>
<evidence type="ECO:0000313" key="11">
    <source>
        <dbReference type="Proteomes" id="UP000000673"/>
    </source>
</evidence>
<evidence type="ECO:0000256" key="3">
    <source>
        <dbReference type="ARBA" id="ARBA00022529"/>
    </source>
</evidence>
<reference evidence="9" key="3">
    <citation type="journal article" date="2013" name="Nucleic Acids Res.">
        <title>The genome of Anopheles darlingi, the main neotropical malaria vector.</title>
        <authorList>
            <person name="Marinotti O."/>
            <person name="Cerqueira G.C."/>
            <person name="de Almeida L.G."/>
            <person name="Ferro M.I."/>
            <person name="Loreto E.L."/>
            <person name="Zaha A."/>
            <person name="Teixeira S.M."/>
            <person name="Wespiser A.R."/>
            <person name="Almeida E Silva A."/>
            <person name="Schlindwein A.D."/>
            <person name="Pacheco A.C."/>
            <person name="Silva A.L."/>
            <person name="Graveley B.R."/>
            <person name="Walenz B.P."/>
            <person name="Lima Bde A."/>
            <person name="Ribeiro C.A."/>
            <person name="Nunes-Silva C.G."/>
            <person name="de Carvalho C.R."/>
            <person name="Soares C.M."/>
            <person name="de Menezes C.B."/>
            <person name="Matiolli C."/>
            <person name="Caffrey D."/>
            <person name="Araujo D.A."/>
            <person name="de Oliveira D.M."/>
            <person name="Golenbock D."/>
            <person name="Grisard E.C."/>
            <person name="Fantinatti-Garboggini F."/>
            <person name="de Carvalho F.M."/>
            <person name="Barcellos F.G."/>
            <person name="Prosdocimi F."/>
            <person name="May G."/>
            <person name="Azevedo Junior G.M."/>
            <person name="Guimaraes G.M."/>
            <person name="Goldman G.H."/>
            <person name="Padilha I.Q."/>
            <person name="Batista Jda S."/>
            <person name="Ferro J.A."/>
            <person name="Ribeiro J.M."/>
            <person name="Fietto J.L."/>
            <person name="Dabbas K.M."/>
            <person name="Cerdeira L."/>
            <person name="Agnez-Lima L.F."/>
            <person name="Brocchi M."/>
            <person name="de Carvalho M.O."/>
            <person name="Teixeira Mde M."/>
            <person name="Diniz Maia Mde M."/>
            <person name="Goldman M.H."/>
            <person name="Cruz Schneider M.P."/>
            <person name="Felipe M.S."/>
            <person name="Hungria M."/>
            <person name="Nicolas M.F."/>
            <person name="Pereira M."/>
            <person name="Montes M.A."/>
            <person name="Cantao M.E."/>
            <person name="Vincentz M."/>
            <person name="Rafael M.S."/>
            <person name="Silverman N."/>
            <person name="Stoco P.H."/>
            <person name="Souza R.C."/>
            <person name="Vicentini R."/>
            <person name="Gazzinelli R.T."/>
            <person name="Neves Rde O."/>
            <person name="Silva R."/>
            <person name="Astolfi-Filho S."/>
            <person name="Maciel T.E."/>
            <person name="Urmenyi T.P."/>
            <person name="Tadei W.P."/>
            <person name="Camargo E.P."/>
            <person name="de Vasconcelos A.T."/>
        </authorList>
    </citation>
    <scope>NUCLEOTIDE SEQUENCE</scope>
</reference>
<feature type="signal peptide" evidence="8">
    <location>
        <begin position="1"/>
        <end position="15"/>
    </location>
</feature>
<protein>
    <recommendedName>
        <fullName evidence="2">lysozyme</fullName>
        <ecNumber evidence="2">3.2.1.17</ecNumber>
    </recommendedName>
</protein>
<reference evidence="9" key="2">
    <citation type="submission" date="2010-05" db="EMBL/GenBank/DDBJ databases">
        <authorList>
            <person name="Almeida L.G."/>
            <person name="Nicolas M.F."/>
            <person name="Souza R.C."/>
            <person name="Vasconcelos A.T.R."/>
        </authorList>
    </citation>
    <scope>NUCLEOTIDE SEQUENCE</scope>
</reference>
<evidence type="ECO:0000256" key="4">
    <source>
        <dbReference type="ARBA" id="ARBA00022638"/>
    </source>
</evidence>
<evidence type="ECO:0000256" key="2">
    <source>
        <dbReference type="ARBA" id="ARBA00012732"/>
    </source>
</evidence>
<dbReference type="GO" id="GO:0042742">
    <property type="term" value="P:defense response to bacterium"/>
    <property type="evidence" value="ECO:0007669"/>
    <property type="project" value="UniProtKB-KW"/>
</dbReference>
<dbReference type="VEuPathDB" id="VectorBase:ADAR2_005112"/>
<dbReference type="OMA" id="SISRAYW"/>
<dbReference type="eggNOG" id="ENOG502S5J4">
    <property type="taxonomic scope" value="Eukaryota"/>
</dbReference>
<dbReference type="EnsemblMetazoa" id="ADAC004530-RA">
    <property type="protein sequence ID" value="ADAC004530-PA"/>
    <property type="gene ID" value="ADAC004530"/>
</dbReference>
<dbReference type="EMBL" id="ADMH02001200">
    <property type="protein sequence ID" value="ETN63753.1"/>
    <property type="molecule type" value="Genomic_DNA"/>
</dbReference>
<gene>
    <name evidence="9" type="ORF">AND_004530</name>
</gene>
<evidence type="ECO:0000256" key="6">
    <source>
        <dbReference type="ARBA" id="ARBA00023295"/>
    </source>
</evidence>
<reference evidence="9 11" key="1">
    <citation type="journal article" date="2010" name="BMC Genomics">
        <title>Combination of measures distinguishes pre-miRNAs from other stem-loops in the genome of the newly sequenced Anopheles darlingi.</title>
        <authorList>
            <person name="Mendes N.D."/>
            <person name="Freitas A.T."/>
            <person name="Vasconcelos A.T."/>
            <person name="Sagot M.F."/>
        </authorList>
    </citation>
    <scope>NUCLEOTIDE SEQUENCE</scope>
</reference>
<accession>W5JKB5</accession>
<dbReference type="Pfam" id="PF05497">
    <property type="entry name" value="Destabilase"/>
    <property type="match status" value="1"/>
</dbReference>
<dbReference type="Gene3D" id="1.10.530.10">
    <property type="match status" value="1"/>
</dbReference>
<evidence type="ECO:0000256" key="8">
    <source>
        <dbReference type="SAM" id="SignalP"/>
    </source>
</evidence>
<evidence type="ECO:0000313" key="10">
    <source>
        <dbReference type="EnsemblMetazoa" id="ADAC004530-PA"/>
    </source>
</evidence>
<sequence>MILCWLLALPLAVSGIFLSNLNSSCLRCMCEASTGCGGQVTECRQTVVLPHDTPTRWGAFEDCANDYNCATDIINQYMEKYGTDCNNDGVVDCVDYTMLHINGGPLCHQPLRGAFANSFSKCMRNAIRKL</sequence>
<dbReference type="AlphaFoldDB" id="W5JKB5"/>
<proteinExistence type="predicted"/>
<dbReference type="VEuPathDB" id="VectorBase:ADAC004530"/>
<dbReference type="PROSITE" id="PS51909">
    <property type="entry name" value="LYSOZYME_I"/>
    <property type="match status" value="1"/>
</dbReference>
<keyword evidence="4" id="KW-0081">Bacteriolytic enzyme</keyword>
<evidence type="ECO:0000256" key="1">
    <source>
        <dbReference type="ARBA" id="ARBA00000632"/>
    </source>
</evidence>
<dbReference type="Proteomes" id="UP000000673">
    <property type="component" value="Unassembled WGS sequence"/>
</dbReference>
<dbReference type="HOGENOM" id="CLU_130604_0_0_1"/>
<dbReference type="InterPro" id="IPR008597">
    <property type="entry name" value="Invert_lysozyme"/>
</dbReference>
<reference evidence="10" key="4">
    <citation type="submission" date="2015-06" db="UniProtKB">
        <authorList>
            <consortium name="EnsemblMetazoa"/>
        </authorList>
    </citation>
    <scope>IDENTIFICATION</scope>
</reference>
<keyword evidence="3" id="KW-0929">Antimicrobial</keyword>
<evidence type="ECO:0000256" key="7">
    <source>
        <dbReference type="PIRSR" id="PIRSR608597-3"/>
    </source>
</evidence>
<comment type="catalytic activity">
    <reaction evidence="1">
        <text>Hydrolysis of (1-&gt;4)-beta-linkages between N-acetylmuramic acid and N-acetyl-D-glucosamine residues in a peptidoglycan and between N-acetyl-D-glucosamine residues in chitodextrins.</text>
        <dbReference type="EC" id="3.2.1.17"/>
    </reaction>
</comment>
<dbReference type="GO" id="GO:0031640">
    <property type="term" value="P:killing of cells of another organism"/>
    <property type="evidence" value="ECO:0007669"/>
    <property type="project" value="UniProtKB-KW"/>
</dbReference>
<evidence type="ECO:0000313" key="9">
    <source>
        <dbReference type="EMBL" id="ETN63753.1"/>
    </source>
</evidence>